<reference evidence="2" key="1">
    <citation type="submission" date="2020-04" db="EMBL/GenBank/DDBJ databases">
        <authorList>
            <person name="Zhang T."/>
        </authorList>
    </citation>
    <scope>NUCLEOTIDE SEQUENCE</scope>
    <source>
        <strain evidence="2">HKST-UBA03</strain>
    </source>
</reference>
<comment type="caution">
    <text evidence="2">The sequence shown here is derived from an EMBL/GenBank/DDBJ whole genome shotgun (WGS) entry which is preliminary data.</text>
</comment>
<accession>A0A955LKW0</accession>
<dbReference type="InterPro" id="IPR036514">
    <property type="entry name" value="SGNH_hydro_sf"/>
</dbReference>
<evidence type="ECO:0000259" key="1">
    <source>
        <dbReference type="Pfam" id="PF13472"/>
    </source>
</evidence>
<gene>
    <name evidence="2" type="ORF">KC614_03635</name>
</gene>
<evidence type="ECO:0000313" key="3">
    <source>
        <dbReference type="Proteomes" id="UP000751518"/>
    </source>
</evidence>
<evidence type="ECO:0000313" key="2">
    <source>
        <dbReference type="EMBL" id="MCA9392268.1"/>
    </source>
</evidence>
<feature type="domain" description="SGNH hydrolase-type esterase" evidence="1">
    <location>
        <begin position="8"/>
        <end position="189"/>
    </location>
</feature>
<protein>
    <recommendedName>
        <fullName evidence="1">SGNH hydrolase-type esterase domain-containing protein</fullName>
    </recommendedName>
</protein>
<dbReference type="Gene3D" id="3.40.50.1110">
    <property type="entry name" value="SGNH hydrolase"/>
    <property type="match status" value="1"/>
</dbReference>
<dbReference type="EMBL" id="JAGQKZ010000032">
    <property type="protein sequence ID" value="MCA9392268.1"/>
    <property type="molecule type" value="Genomic_DNA"/>
</dbReference>
<reference evidence="2" key="2">
    <citation type="journal article" date="2021" name="Microbiome">
        <title>Successional dynamics and alternative stable states in a saline activated sludge microbial community over 9 years.</title>
        <authorList>
            <person name="Wang Y."/>
            <person name="Ye J."/>
            <person name="Ju F."/>
            <person name="Liu L."/>
            <person name="Boyd J.A."/>
            <person name="Deng Y."/>
            <person name="Parks D.H."/>
            <person name="Jiang X."/>
            <person name="Yin X."/>
            <person name="Woodcroft B.J."/>
            <person name="Tyson G.W."/>
            <person name="Hugenholtz P."/>
            <person name="Polz M.F."/>
            <person name="Zhang T."/>
        </authorList>
    </citation>
    <scope>NUCLEOTIDE SEQUENCE</scope>
    <source>
        <strain evidence="2">HKST-UBA03</strain>
    </source>
</reference>
<dbReference type="Pfam" id="PF13472">
    <property type="entry name" value="Lipase_GDSL_2"/>
    <property type="match status" value="1"/>
</dbReference>
<dbReference type="InterPro" id="IPR013830">
    <property type="entry name" value="SGNH_hydro"/>
</dbReference>
<organism evidence="2 3">
    <name type="scientific">candidate division WWE3 bacterium</name>
    <dbReference type="NCBI Taxonomy" id="2053526"/>
    <lineage>
        <taxon>Bacteria</taxon>
        <taxon>Katanobacteria</taxon>
    </lineage>
</organism>
<dbReference type="Proteomes" id="UP000751518">
    <property type="component" value="Unassembled WGS sequence"/>
</dbReference>
<name>A0A955LKW0_UNCKA</name>
<dbReference type="PANTHER" id="PTHR30383">
    <property type="entry name" value="THIOESTERASE 1/PROTEASE 1/LYSOPHOSPHOLIPASE L1"/>
    <property type="match status" value="1"/>
</dbReference>
<sequence length="205" mass="23148">MLPGSIAFYGASSVYGVGDLQEGGFVNRFRKWYDKNRSDGVVYNLGIPAENSDYLVSRFLDENDRRNPEVVFFDVGTNDAHRQPHAESENYVDIDKFKANLNALIQLATNAYKIGFITPYLVDEMYNPRSGVAYFLNDDIKTYTQAIYDTVDNTDIMLIDVLAHWQSEDDYSALMSSDGLHASEAGHQVICNLIIEKLSSTYLNL</sequence>
<dbReference type="InterPro" id="IPR051532">
    <property type="entry name" value="Ester_Hydrolysis_Enzymes"/>
</dbReference>
<dbReference type="AlphaFoldDB" id="A0A955LKW0"/>
<dbReference type="SUPFAM" id="SSF52266">
    <property type="entry name" value="SGNH hydrolase"/>
    <property type="match status" value="1"/>
</dbReference>
<proteinExistence type="predicted"/>